<dbReference type="AlphaFoldDB" id="A0A4Y7IIS3"/>
<evidence type="ECO:0000313" key="2">
    <source>
        <dbReference type="Proteomes" id="UP000316621"/>
    </source>
</evidence>
<sequence length="167" mass="18850">MPNQIQELDLESQFLSTLGLKHGSEERTFVRGICSSHASKAMNVQARLSFFEDGGQSIWIRSYPALYLFGKEHVSDLVPKQFIRLELSRYLGSGMLQVLLMVDYSGKSARTTEMFFFCLRIQSKGAIFGMESSVFRPLKSDDGGENEPLVKAFLTRTLAKLEKCKHA</sequence>
<dbReference type="Gramene" id="RZC47601">
    <property type="protein sequence ID" value="RZC47601"/>
    <property type="gene ID" value="C5167_040542"/>
</dbReference>
<dbReference type="EMBL" id="CM010715">
    <property type="protein sequence ID" value="RZC47601.1"/>
    <property type="molecule type" value="Genomic_DNA"/>
</dbReference>
<gene>
    <name evidence="1" type="ORF">C5167_040542</name>
</gene>
<accession>A0A4Y7IIS3</accession>
<proteinExistence type="predicted"/>
<reference evidence="1 2" key="1">
    <citation type="journal article" date="2018" name="Science">
        <title>The opium poppy genome and morphinan production.</title>
        <authorList>
            <person name="Guo L."/>
            <person name="Winzer T."/>
            <person name="Yang X."/>
            <person name="Li Y."/>
            <person name="Ning Z."/>
            <person name="He Z."/>
            <person name="Teodor R."/>
            <person name="Lu Y."/>
            <person name="Bowser T.A."/>
            <person name="Graham I.A."/>
            <person name="Ye K."/>
        </authorList>
    </citation>
    <scope>NUCLEOTIDE SEQUENCE [LARGE SCALE GENOMIC DNA]</scope>
    <source>
        <strain evidence="2">cv. HN1</strain>
        <tissue evidence="1">Leaves</tissue>
    </source>
</reference>
<keyword evidence="2" id="KW-1185">Reference proteome</keyword>
<organism evidence="1 2">
    <name type="scientific">Papaver somniferum</name>
    <name type="common">Opium poppy</name>
    <dbReference type="NCBI Taxonomy" id="3469"/>
    <lineage>
        <taxon>Eukaryota</taxon>
        <taxon>Viridiplantae</taxon>
        <taxon>Streptophyta</taxon>
        <taxon>Embryophyta</taxon>
        <taxon>Tracheophyta</taxon>
        <taxon>Spermatophyta</taxon>
        <taxon>Magnoliopsida</taxon>
        <taxon>Ranunculales</taxon>
        <taxon>Papaveraceae</taxon>
        <taxon>Papaveroideae</taxon>
        <taxon>Papaver</taxon>
    </lineage>
</organism>
<evidence type="ECO:0000313" key="1">
    <source>
        <dbReference type="EMBL" id="RZC47601.1"/>
    </source>
</evidence>
<name>A0A4Y7IIS3_PAPSO</name>
<dbReference type="Proteomes" id="UP000316621">
    <property type="component" value="Chromosome 1"/>
</dbReference>
<protein>
    <submittedName>
        <fullName evidence="1">Uncharacterized protein</fullName>
    </submittedName>
</protein>